<organism evidence="2 3">
    <name type="scientific">Rhodococcus erythropolis (strain PR4 / NBRC 100887)</name>
    <dbReference type="NCBI Taxonomy" id="234621"/>
    <lineage>
        <taxon>Bacteria</taxon>
        <taxon>Bacillati</taxon>
        <taxon>Actinomycetota</taxon>
        <taxon>Actinomycetes</taxon>
        <taxon>Mycobacteriales</taxon>
        <taxon>Nocardiaceae</taxon>
        <taxon>Rhodococcus</taxon>
        <taxon>Rhodococcus erythropolis group</taxon>
    </lineage>
</organism>
<dbReference type="HOGENOM" id="CLU_129899_0_0_11"/>
<reference evidence="2 3" key="2">
    <citation type="journal article" date="2006" name="Environ. Microbiol.">
        <title>Sequence analysis of three plasmids harboured in Rhodococcus erythropolis strain PR4.</title>
        <authorList>
            <person name="Sekine M."/>
            <person name="Tanikawa S."/>
            <person name="Omata S."/>
            <person name="Saito M."/>
            <person name="Fujisawa T."/>
            <person name="Tsukatani N."/>
            <person name="Tajima T."/>
            <person name="Sekigawa T."/>
            <person name="Kosugi H."/>
            <person name="Matsuo Y."/>
            <person name="Nishiko R."/>
            <person name="Imamura K."/>
            <person name="Ito M."/>
            <person name="Narita H."/>
            <person name="Tago S."/>
            <person name="Fujita N."/>
            <person name="Harayama S."/>
        </authorList>
    </citation>
    <scope>NUCLEOTIDE SEQUENCE [LARGE SCALE GENOMIC DNA]</scope>
    <source>
        <strain evidence="3">PR4 / NBRC 100887</strain>
    </source>
</reference>
<accession>C0ZMJ3</accession>
<gene>
    <name evidence="2" type="ordered locus">RER_45430</name>
</gene>
<dbReference type="Pfam" id="PF20335">
    <property type="entry name" value="DUF6630"/>
    <property type="match status" value="1"/>
</dbReference>
<dbReference type="KEGG" id="rer:RER_45430"/>
<evidence type="ECO:0000259" key="1">
    <source>
        <dbReference type="Pfam" id="PF20335"/>
    </source>
</evidence>
<protein>
    <recommendedName>
        <fullName evidence="1">DUF6630 domain-containing protein</fullName>
    </recommendedName>
</protein>
<feature type="domain" description="DUF6630" evidence="1">
    <location>
        <begin position="22"/>
        <end position="182"/>
    </location>
</feature>
<dbReference type="eggNOG" id="ENOG503365A">
    <property type="taxonomic scope" value="Bacteria"/>
</dbReference>
<dbReference type="AlphaFoldDB" id="C0ZMJ3"/>
<evidence type="ECO:0000313" key="2">
    <source>
        <dbReference type="EMBL" id="BAH35251.1"/>
    </source>
</evidence>
<dbReference type="Proteomes" id="UP000002204">
    <property type="component" value="Chromosome"/>
</dbReference>
<dbReference type="EMBL" id="AP008957">
    <property type="protein sequence ID" value="BAH35251.1"/>
    <property type="molecule type" value="Genomic_DNA"/>
</dbReference>
<reference evidence="3" key="1">
    <citation type="submission" date="2005-03" db="EMBL/GenBank/DDBJ databases">
        <title>Comparison of the complete genome sequences of Rhodococcus erythropolis PR4 and Rhodococcus opacus B4.</title>
        <authorList>
            <person name="Takarada H."/>
            <person name="Sekine M."/>
            <person name="Hosoyama A."/>
            <person name="Yamada R."/>
            <person name="Fujisawa T."/>
            <person name="Omata S."/>
            <person name="Shimizu A."/>
            <person name="Tsukatani N."/>
            <person name="Tanikawa S."/>
            <person name="Fujita N."/>
            <person name="Harayama S."/>
        </authorList>
    </citation>
    <scope>NUCLEOTIDE SEQUENCE [LARGE SCALE GENOMIC DNA]</scope>
    <source>
        <strain evidence="3">PR4 / NBRC 100887</strain>
    </source>
</reference>
<proteinExistence type="predicted"/>
<evidence type="ECO:0000313" key="3">
    <source>
        <dbReference type="Proteomes" id="UP000002204"/>
    </source>
</evidence>
<name>C0ZMJ3_RHOE4</name>
<dbReference type="InterPro" id="IPR046582">
    <property type="entry name" value="DUF6630"/>
</dbReference>
<sequence>METAPMTESNLGAIVGGPARDALRAIAELLAPDSTVVIDRVTLAIDYPERYVEVQNELYSQTLEKPHPELAWFALVDALHDRKLLVWVDWNEDAAEVLGQLRALESAPAGSWEWAQSLAMAFDRAAGLESLLARVGDNITETGVSLAWLDSDSDTFLIALVPSVHGATLVELALAAGHCVRVF</sequence>